<keyword evidence="1" id="KW-0408">Iron</keyword>
<dbReference type="GO" id="GO:0004497">
    <property type="term" value="F:monooxygenase activity"/>
    <property type="evidence" value="ECO:0007669"/>
    <property type="project" value="InterPro"/>
</dbReference>
<dbReference type="InterPro" id="IPR036396">
    <property type="entry name" value="Cyt_P450_sf"/>
</dbReference>
<comment type="caution">
    <text evidence="2">The sequence shown here is derived from an EMBL/GenBank/DDBJ whole genome shotgun (WGS) entry which is preliminary data.</text>
</comment>
<keyword evidence="1" id="KW-0349">Heme</keyword>
<dbReference type="PRINTS" id="PR00463">
    <property type="entry name" value="EP450I"/>
</dbReference>
<evidence type="ECO:0008006" key="4">
    <source>
        <dbReference type="Google" id="ProtNLM"/>
    </source>
</evidence>
<accession>A0A9P4X303</accession>
<dbReference type="PANTHER" id="PTHR24305:SF168">
    <property type="entry name" value="P450, PUTATIVE (EUROFUNG)-RELATED"/>
    <property type="match status" value="1"/>
</dbReference>
<dbReference type="AlphaFoldDB" id="A0A9P4X303"/>
<dbReference type="GO" id="GO:0005506">
    <property type="term" value="F:iron ion binding"/>
    <property type="evidence" value="ECO:0007669"/>
    <property type="project" value="InterPro"/>
</dbReference>
<evidence type="ECO:0000313" key="3">
    <source>
        <dbReference type="Proteomes" id="UP000758155"/>
    </source>
</evidence>
<name>A0A9P4X303_9PLEO</name>
<organism evidence="2 3">
    <name type="scientific">Didymella heteroderae</name>
    <dbReference type="NCBI Taxonomy" id="1769908"/>
    <lineage>
        <taxon>Eukaryota</taxon>
        <taxon>Fungi</taxon>
        <taxon>Dikarya</taxon>
        <taxon>Ascomycota</taxon>
        <taxon>Pezizomycotina</taxon>
        <taxon>Dothideomycetes</taxon>
        <taxon>Pleosporomycetidae</taxon>
        <taxon>Pleosporales</taxon>
        <taxon>Pleosporineae</taxon>
        <taxon>Didymellaceae</taxon>
        <taxon>Didymella</taxon>
    </lineage>
</organism>
<dbReference type="PANTHER" id="PTHR24305">
    <property type="entry name" value="CYTOCHROME P450"/>
    <property type="match status" value="1"/>
</dbReference>
<keyword evidence="3" id="KW-1185">Reference proteome</keyword>
<dbReference type="InterPro" id="IPR050121">
    <property type="entry name" value="Cytochrome_P450_monoxygenase"/>
</dbReference>
<dbReference type="PRINTS" id="PR00385">
    <property type="entry name" value="P450"/>
</dbReference>
<dbReference type="GO" id="GO:0020037">
    <property type="term" value="F:heme binding"/>
    <property type="evidence" value="ECO:0007669"/>
    <property type="project" value="InterPro"/>
</dbReference>
<sequence length="434" mass="47831">MTAGYSGKENESMELSIENQVANLVKLLKSAYTSNDVDYCPVDLAQKLQYFTLDVISDLAFGKPLGYLFSKRIVAERFDVSARSQRDMLASFIRHGLNEAEASGEALLQVVAGADTTATGLKTIMLSLMTNPAVYKRLQAEIEDGVLKGTVSLPIKDSEARQLPYLQAVIKEGLRIRSPAGGAFYKMVPSGGDTINGFFVPEGTQIGVSHLSFLHSKQLFGEDAQVFRPERWLDSKTDAEHLRTMNSTLDMIFHSGKYQCLGKSVALLEFNKIFVELLRTFDFSVINDEKPARITNAGVWLIKDFWVRVTPFSGTPTQQIEVIGNRHGSASIRLSNASNNGTSDEKKGDIPVDDVKELLNLISVLRGFPSSAEKDIYGADVKVDFNTMEIQWCNGDDDSVGVNEIAGEQKDEFKRVADSIEALARTFAKKDSAV</sequence>
<dbReference type="SUPFAM" id="SSF48264">
    <property type="entry name" value="Cytochrome P450"/>
    <property type="match status" value="1"/>
</dbReference>
<comment type="cofactor">
    <cofactor evidence="1">
        <name>heme</name>
        <dbReference type="ChEBI" id="CHEBI:30413"/>
    </cofactor>
</comment>
<keyword evidence="1" id="KW-0479">Metal-binding</keyword>
<dbReference type="InterPro" id="IPR002401">
    <property type="entry name" value="Cyt_P450_E_grp-I"/>
</dbReference>
<proteinExistence type="predicted"/>
<reference evidence="2" key="1">
    <citation type="submission" date="2019-04" db="EMBL/GenBank/DDBJ databases">
        <title>Sequencing of skin fungus with MAO and IRED activity.</title>
        <authorList>
            <person name="Marsaioli A.J."/>
            <person name="Bonatto J.M.C."/>
            <person name="Reis Junior O."/>
        </authorList>
    </citation>
    <scope>NUCLEOTIDE SEQUENCE</scope>
    <source>
        <strain evidence="2">28M1</strain>
    </source>
</reference>
<feature type="binding site" description="axial binding residue" evidence="1">
    <location>
        <position position="260"/>
    </location>
    <ligand>
        <name>heme</name>
        <dbReference type="ChEBI" id="CHEBI:30413"/>
    </ligand>
    <ligandPart>
        <name>Fe</name>
        <dbReference type="ChEBI" id="CHEBI:18248"/>
    </ligandPart>
</feature>
<protein>
    <recommendedName>
        <fullName evidence="4">Cytochrome P450</fullName>
    </recommendedName>
</protein>
<dbReference type="OrthoDB" id="3934656at2759"/>
<dbReference type="EMBL" id="SWKV01000001">
    <property type="protein sequence ID" value="KAF3048328.1"/>
    <property type="molecule type" value="Genomic_DNA"/>
</dbReference>
<dbReference type="Gene3D" id="1.10.630.10">
    <property type="entry name" value="Cytochrome P450"/>
    <property type="match status" value="1"/>
</dbReference>
<dbReference type="Proteomes" id="UP000758155">
    <property type="component" value="Unassembled WGS sequence"/>
</dbReference>
<dbReference type="Pfam" id="PF00067">
    <property type="entry name" value="p450"/>
    <property type="match status" value="1"/>
</dbReference>
<gene>
    <name evidence="2" type="ORF">E8E12_011693</name>
</gene>
<dbReference type="InterPro" id="IPR001128">
    <property type="entry name" value="Cyt_P450"/>
</dbReference>
<evidence type="ECO:0000313" key="2">
    <source>
        <dbReference type="EMBL" id="KAF3048328.1"/>
    </source>
</evidence>
<evidence type="ECO:0000256" key="1">
    <source>
        <dbReference type="PIRSR" id="PIRSR602401-1"/>
    </source>
</evidence>
<dbReference type="GO" id="GO:0016705">
    <property type="term" value="F:oxidoreductase activity, acting on paired donors, with incorporation or reduction of molecular oxygen"/>
    <property type="evidence" value="ECO:0007669"/>
    <property type="project" value="InterPro"/>
</dbReference>